<evidence type="ECO:0000313" key="2">
    <source>
        <dbReference type="Proteomes" id="UP000027997"/>
    </source>
</evidence>
<evidence type="ECO:0000313" key="1">
    <source>
        <dbReference type="EMBL" id="KEI72844.1"/>
    </source>
</evidence>
<dbReference type="RefSeq" id="WP_020581527.1">
    <property type="nucleotide sequence ID" value="NZ_JOJP01000001.1"/>
</dbReference>
<accession>A0A081KFB8</accession>
<organism evidence="1 2">
    <name type="scientific">Endozoicomonas elysicola</name>
    <dbReference type="NCBI Taxonomy" id="305900"/>
    <lineage>
        <taxon>Bacteria</taxon>
        <taxon>Pseudomonadati</taxon>
        <taxon>Pseudomonadota</taxon>
        <taxon>Gammaproteobacteria</taxon>
        <taxon>Oceanospirillales</taxon>
        <taxon>Endozoicomonadaceae</taxon>
        <taxon>Endozoicomonas</taxon>
    </lineage>
</organism>
<protein>
    <recommendedName>
        <fullName evidence="3">Pilus assembly protein PilW</fullName>
    </recommendedName>
</protein>
<dbReference type="Pfam" id="PF16074">
    <property type="entry name" value="PilW"/>
    <property type="match status" value="1"/>
</dbReference>
<dbReference type="GO" id="GO:0043683">
    <property type="term" value="P:type IV pilus assembly"/>
    <property type="evidence" value="ECO:0007669"/>
    <property type="project" value="InterPro"/>
</dbReference>
<keyword evidence="2" id="KW-1185">Reference proteome</keyword>
<dbReference type="EMBL" id="JOJP01000001">
    <property type="protein sequence ID" value="KEI72844.1"/>
    <property type="molecule type" value="Genomic_DNA"/>
</dbReference>
<evidence type="ECO:0008006" key="3">
    <source>
        <dbReference type="Google" id="ProtNLM"/>
    </source>
</evidence>
<dbReference type="STRING" id="305900.GV64_20850"/>
<dbReference type="NCBIfam" id="TIGR02532">
    <property type="entry name" value="IV_pilin_GFxxxE"/>
    <property type="match status" value="1"/>
</dbReference>
<dbReference type="Pfam" id="PF07963">
    <property type="entry name" value="N_methyl"/>
    <property type="match status" value="1"/>
</dbReference>
<dbReference type="eggNOG" id="COG4966">
    <property type="taxonomic scope" value="Bacteria"/>
</dbReference>
<proteinExistence type="predicted"/>
<dbReference type="Proteomes" id="UP000027997">
    <property type="component" value="Unassembled WGS sequence"/>
</dbReference>
<name>A0A081KFB8_9GAMM</name>
<reference evidence="1 2" key="1">
    <citation type="submission" date="2014-06" db="EMBL/GenBank/DDBJ databases">
        <title>Whole Genome Sequences of Three Symbiotic Endozoicomonas Bacteria.</title>
        <authorList>
            <person name="Neave M.J."/>
            <person name="Apprill A."/>
            <person name="Voolstra C.R."/>
        </authorList>
    </citation>
    <scope>NUCLEOTIDE SEQUENCE [LARGE SCALE GENOMIC DNA]</scope>
    <source>
        <strain evidence="1 2">DSM 22380</strain>
    </source>
</reference>
<dbReference type="InterPro" id="IPR012902">
    <property type="entry name" value="N_methyl_site"/>
</dbReference>
<dbReference type="InterPro" id="IPR032092">
    <property type="entry name" value="PilW"/>
</dbReference>
<comment type="caution">
    <text evidence="1">The sequence shown here is derived from an EMBL/GenBank/DDBJ whole genome shotgun (WGS) entry which is preliminary data.</text>
</comment>
<dbReference type="AlphaFoldDB" id="A0A081KFB8"/>
<sequence length="349" mass="37662">MRRVEKGFSLVELMIALALGLVLFTGVGHLVLASSRSWALQDELSRVQENARLALDILGQSISTAAYTGCPAQASLANLLYTETDSRQWMMHFDKGVLGIPSGSSVEGQLDTNAISEAIIIHSIDSDQATVVTGHNTGTATVTLPSSHDYDEGDLLALISSDCGQVSVFRAGAATANSVVTHPASASGSLYNCISQLQGHFSCHGSTVDSSNINHQGSRLAPLQSYAFYLRESNNVPTLYRKLAGEYASGSSINAEALVEGIEGLSIRYGVDSDNDGIANRYMTAGEITPYSDEWLNIITIKLELLVRSFTEVAPEAQAYFFAGQRILPNDLYVRRSFMKTIKLRNRGL</sequence>
<gene>
    <name evidence="1" type="ORF">GV64_20850</name>
</gene>
<dbReference type="PROSITE" id="PS00409">
    <property type="entry name" value="PROKAR_NTER_METHYL"/>
    <property type="match status" value="1"/>
</dbReference>